<gene>
    <name evidence="5" type="ORF">PCON_08293</name>
</gene>
<dbReference type="InterPro" id="IPR016292">
    <property type="entry name" value="Epoxide_hydrolase"/>
</dbReference>
<dbReference type="GO" id="GO:0004301">
    <property type="term" value="F:epoxide hydrolase activity"/>
    <property type="evidence" value="ECO:0007669"/>
    <property type="project" value="TreeGrafter"/>
</dbReference>
<evidence type="ECO:0000256" key="2">
    <source>
        <dbReference type="ARBA" id="ARBA00022801"/>
    </source>
</evidence>
<dbReference type="Pfam" id="PF06441">
    <property type="entry name" value="EHN"/>
    <property type="match status" value="1"/>
</dbReference>
<comment type="similarity">
    <text evidence="1">Belongs to the peptidase S33 family.</text>
</comment>
<dbReference type="PRINTS" id="PR00412">
    <property type="entry name" value="EPOXHYDRLASE"/>
</dbReference>
<dbReference type="GO" id="GO:0097176">
    <property type="term" value="P:epoxide metabolic process"/>
    <property type="evidence" value="ECO:0007669"/>
    <property type="project" value="TreeGrafter"/>
</dbReference>
<dbReference type="InterPro" id="IPR000639">
    <property type="entry name" value="Epox_hydrolase-like"/>
</dbReference>
<dbReference type="AlphaFoldDB" id="U4LSA6"/>
<evidence type="ECO:0000259" key="4">
    <source>
        <dbReference type="Pfam" id="PF06441"/>
    </source>
</evidence>
<dbReference type="STRING" id="1076935.U4LSA6"/>
<sequence length="396" mass="44529">MASFELPSFIKSTIPVAPFTASIPDSEIESFKTLVKLSKLPPAVYETQHRKYGVTAEWMRAAKTTFETTFDWRAVESKINSYPQFVATIDDFTVHFVGVFSPDPSAIPLVLLHGWPGSFYEFYPTIAELQKLSQPFHIIVPSQIGYCFSSKPPVDKDFGTHDATAVVQKLMKGLGLDGYIAAGGDIGSFIARALTNDEACRGCHLNMYIQPDQQQGVSESTPADEIAALERSKLFGSHGRGYMIMHGTRPSTISHVLASSPVALLAWLGEKFLAWTDTDPSMEDILEKVALYWFTETFPSSIYPYREIVDRYEDQEWQKPLAIKKPMGFSWFPFELASVPITWITEDTSASGNCIWWKKHEKGGHFPSFEMPAEYAQDIDMFVKKLKEVEAEKSKL</sequence>
<dbReference type="Proteomes" id="UP000018144">
    <property type="component" value="Unassembled WGS sequence"/>
</dbReference>
<keyword evidence="6" id="KW-1185">Reference proteome</keyword>
<evidence type="ECO:0000313" key="5">
    <source>
        <dbReference type="EMBL" id="CCX30191.1"/>
    </source>
</evidence>
<dbReference type="SUPFAM" id="SSF53474">
    <property type="entry name" value="alpha/beta-Hydrolases"/>
    <property type="match status" value="1"/>
</dbReference>
<feature type="active site" description="Proton acceptor" evidence="3">
    <location>
        <position position="365"/>
    </location>
</feature>
<dbReference type="PANTHER" id="PTHR21661:SF39">
    <property type="entry name" value="HYDROLASE, PUTATIVE (AFU_ORTHOLOGUE AFUA_3G08960)-RELATED"/>
    <property type="match status" value="1"/>
</dbReference>
<name>U4LSA6_PYROM</name>
<organism evidence="5 6">
    <name type="scientific">Pyronema omphalodes (strain CBS 100304)</name>
    <name type="common">Pyronema confluens</name>
    <dbReference type="NCBI Taxonomy" id="1076935"/>
    <lineage>
        <taxon>Eukaryota</taxon>
        <taxon>Fungi</taxon>
        <taxon>Dikarya</taxon>
        <taxon>Ascomycota</taxon>
        <taxon>Pezizomycotina</taxon>
        <taxon>Pezizomycetes</taxon>
        <taxon>Pezizales</taxon>
        <taxon>Pyronemataceae</taxon>
        <taxon>Pyronema</taxon>
    </lineage>
</organism>
<proteinExistence type="inferred from homology"/>
<dbReference type="EMBL" id="HF935428">
    <property type="protein sequence ID" value="CCX30191.1"/>
    <property type="molecule type" value="Genomic_DNA"/>
</dbReference>
<evidence type="ECO:0000313" key="6">
    <source>
        <dbReference type="Proteomes" id="UP000018144"/>
    </source>
</evidence>
<dbReference type="eggNOG" id="KOG2565">
    <property type="taxonomic scope" value="Eukaryota"/>
</dbReference>
<evidence type="ECO:0000256" key="1">
    <source>
        <dbReference type="ARBA" id="ARBA00010088"/>
    </source>
</evidence>
<feature type="active site" description="Proton donor" evidence="3">
    <location>
        <position position="305"/>
    </location>
</feature>
<feature type="domain" description="Epoxide hydrolase N-terminal" evidence="4">
    <location>
        <begin position="17"/>
        <end position="122"/>
    </location>
</feature>
<dbReference type="OrthoDB" id="7130006at2759"/>
<dbReference type="Gene3D" id="3.40.50.1820">
    <property type="entry name" value="alpha/beta hydrolase"/>
    <property type="match status" value="1"/>
</dbReference>
<dbReference type="OMA" id="VGVHVNY"/>
<dbReference type="InterPro" id="IPR029058">
    <property type="entry name" value="AB_hydrolase_fold"/>
</dbReference>
<accession>U4LSA6</accession>
<dbReference type="InterPro" id="IPR010497">
    <property type="entry name" value="Epoxide_hydro_N"/>
</dbReference>
<protein>
    <submittedName>
        <fullName evidence="5">Similar to Putative epoxide hydrolase acc. no. Q06816</fullName>
    </submittedName>
</protein>
<keyword evidence="2 5" id="KW-0378">Hydrolase</keyword>
<evidence type="ECO:0000256" key="3">
    <source>
        <dbReference type="PIRSR" id="PIRSR001112-1"/>
    </source>
</evidence>
<reference evidence="5 6" key="1">
    <citation type="journal article" date="2013" name="PLoS Genet.">
        <title>The genome and development-dependent transcriptomes of Pyronema confluens: a window into fungal evolution.</title>
        <authorList>
            <person name="Traeger S."/>
            <person name="Altegoer F."/>
            <person name="Freitag M."/>
            <person name="Gabaldon T."/>
            <person name="Kempken F."/>
            <person name="Kumar A."/>
            <person name="Marcet-Houben M."/>
            <person name="Poggeler S."/>
            <person name="Stajich J.E."/>
            <person name="Nowrousian M."/>
        </authorList>
    </citation>
    <scope>NUCLEOTIDE SEQUENCE [LARGE SCALE GENOMIC DNA]</scope>
    <source>
        <strain evidence="6">CBS 100304</strain>
        <tissue evidence="5">Vegetative mycelium</tissue>
    </source>
</reference>
<feature type="active site" description="Nucleophile" evidence="3">
    <location>
        <position position="185"/>
    </location>
</feature>
<dbReference type="PIRSF" id="PIRSF001112">
    <property type="entry name" value="Epoxide_hydrolase"/>
    <property type="match status" value="1"/>
</dbReference>
<dbReference type="PANTHER" id="PTHR21661">
    <property type="entry name" value="EPOXIDE HYDROLASE 1-RELATED"/>
    <property type="match status" value="1"/>
</dbReference>